<evidence type="ECO:0000259" key="16">
    <source>
        <dbReference type="SMART" id="SM00382"/>
    </source>
</evidence>
<dbReference type="GO" id="GO:0005047">
    <property type="term" value="F:signal recognition particle binding"/>
    <property type="evidence" value="ECO:0007669"/>
    <property type="project" value="TreeGrafter"/>
</dbReference>
<dbReference type="InterPro" id="IPR003593">
    <property type="entry name" value="AAA+_ATPase"/>
</dbReference>
<keyword evidence="12" id="KW-1006">Bacterial flagellum protein export</keyword>
<dbReference type="GO" id="GO:0008270">
    <property type="term" value="F:zinc ion binding"/>
    <property type="evidence" value="ECO:0007669"/>
    <property type="project" value="InterPro"/>
</dbReference>
<dbReference type="GO" id="GO:0008168">
    <property type="term" value="F:methyltransferase activity"/>
    <property type="evidence" value="ECO:0007669"/>
    <property type="project" value="InterPro"/>
</dbReference>
<dbReference type="InterPro" id="IPR000897">
    <property type="entry name" value="SRP54_GTPase_dom"/>
</dbReference>
<evidence type="ECO:0000256" key="13">
    <source>
        <dbReference type="ARBA" id="ARBA00025337"/>
    </source>
</evidence>
<protein>
    <recommendedName>
        <fullName evidence="3">Flagellar biosynthesis protein FlhF</fullName>
    </recommendedName>
    <alternativeName>
        <fullName evidence="14">Flagella-associated GTP-binding protein</fullName>
    </alternativeName>
</protein>
<feature type="region of interest" description="Disordered" evidence="15">
    <location>
        <begin position="94"/>
        <end position="145"/>
    </location>
</feature>
<evidence type="ECO:0000256" key="14">
    <source>
        <dbReference type="ARBA" id="ARBA00030866"/>
    </source>
</evidence>
<dbReference type="GO" id="GO:0005525">
    <property type="term" value="F:GTP binding"/>
    <property type="evidence" value="ECO:0007669"/>
    <property type="project" value="UniProtKB-KW"/>
</dbReference>
<evidence type="ECO:0000256" key="5">
    <source>
        <dbReference type="ARBA" id="ARBA00022475"/>
    </source>
</evidence>
<evidence type="ECO:0000256" key="1">
    <source>
        <dbReference type="ARBA" id="ARBA00004413"/>
    </source>
</evidence>
<evidence type="ECO:0000256" key="6">
    <source>
        <dbReference type="ARBA" id="ARBA00022741"/>
    </source>
</evidence>
<keyword evidence="9" id="KW-0342">GTP-binding</keyword>
<evidence type="ECO:0000313" key="19">
    <source>
        <dbReference type="Proteomes" id="UP000427906"/>
    </source>
</evidence>
<comment type="function">
    <text evidence="13">Necessary for flagellar biosynthesis. May be involved in translocation of the flagellum.</text>
</comment>
<dbReference type="SMART" id="SM00382">
    <property type="entry name" value="AAA"/>
    <property type="match status" value="1"/>
</dbReference>
<dbReference type="Pfam" id="PF00448">
    <property type="entry name" value="SRP54"/>
    <property type="match status" value="1"/>
</dbReference>
<keyword evidence="4" id="KW-0813">Transport</keyword>
<keyword evidence="19" id="KW-1185">Reference proteome</keyword>
<comment type="subcellular location">
    <subcellularLocation>
        <location evidence="1">Cell membrane</location>
        <topology evidence="1">Peripheral membrane protein</topology>
        <orientation evidence="1">Cytoplasmic side</orientation>
    </subcellularLocation>
</comment>
<keyword evidence="11" id="KW-0010">Activator</keyword>
<organism evidence="18 19">
    <name type="scientific">Desulfosarcina alkanivorans</name>
    <dbReference type="NCBI Taxonomy" id="571177"/>
    <lineage>
        <taxon>Bacteria</taxon>
        <taxon>Pseudomonadati</taxon>
        <taxon>Thermodesulfobacteriota</taxon>
        <taxon>Desulfobacteria</taxon>
        <taxon>Desulfobacterales</taxon>
        <taxon>Desulfosarcinaceae</taxon>
        <taxon>Desulfosarcina</taxon>
    </lineage>
</organism>
<dbReference type="RefSeq" id="WP_155315108.1">
    <property type="nucleotide sequence ID" value="NZ_AP021874.1"/>
</dbReference>
<dbReference type="Gene3D" id="3.40.10.10">
    <property type="entry name" value="DNA Methylphosphotriester Repair Domain"/>
    <property type="match status" value="1"/>
</dbReference>
<dbReference type="SUPFAM" id="SSF57884">
    <property type="entry name" value="Ada DNA repair protein, N-terminal domain (N-Ada 10)"/>
    <property type="match status" value="1"/>
</dbReference>
<dbReference type="PANTHER" id="PTHR43134">
    <property type="entry name" value="SIGNAL RECOGNITION PARTICLE RECEPTOR SUBUNIT ALPHA"/>
    <property type="match status" value="1"/>
</dbReference>
<keyword evidence="7" id="KW-1005">Bacterial flagellum biogenesis</keyword>
<comment type="similarity">
    <text evidence="2">Belongs to the GTP-binding SRP family.</text>
</comment>
<evidence type="ECO:0000256" key="8">
    <source>
        <dbReference type="ARBA" id="ARBA00022927"/>
    </source>
</evidence>
<dbReference type="EMBL" id="AP021874">
    <property type="protein sequence ID" value="BBO66775.1"/>
    <property type="molecule type" value="Genomic_DNA"/>
</dbReference>
<keyword evidence="8" id="KW-0653">Protein transport</keyword>
<evidence type="ECO:0000256" key="11">
    <source>
        <dbReference type="ARBA" id="ARBA00023159"/>
    </source>
</evidence>
<dbReference type="OrthoDB" id="9778554at2"/>
<dbReference type="GO" id="GO:0003924">
    <property type="term" value="F:GTPase activity"/>
    <property type="evidence" value="ECO:0007669"/>
    <property type="project" value="InterPro"/>
</dbReference>
<keyword evidence="10" id="KW-0472">Membrane</keyword>
<evidence type="ECO:0000256" key="10">
    <source>
        <dbReference type="ARBA" id="ARBA00023136"/>
    </source>
</evidence>
<accession>A0A5K7YEA6</accession>
<dbReference type="SUPFAM" id="SSF52540">
    <property type="entry name" value="P-loop containing nucleoside triphosphate hydrolases"/>
    <property type="match status" value="1"/>
</dbReference>
<dbReference type="GO" id="GO:0015031">
    <property type="term" value="P:protein transport"/>
    <property type="evidence" value="ECO:0007669"/>
    <property type="project" value="UniProtKB-KW"/>
</dbReference>
<dbReference type="SMART" id="SM00962">
    <property type="entry name" value="SRP54"/>
    <property type="match status" value="1"/>
</dbReference>
<evidence type="ECO:0000256" key="7">
    <source>
        <dbReference type="ARBA" id="ARBA00022795"/>
    </source>
</evidence>
<proteinExistence type="inferred from homology"/>
<evidence type="ECO:0000256" key="4">
    <source>
        <dbReference type="ARBA" id="ARBA00022448"/>
    </source>
</evidence>
<dbReference type="GO" id="GO:0006614">
    <property type="term" value="P:SRP-dependent cotranslational protein targeting to membrane"/>
    <property type="evidence" value="ECO:0007669"/>
    <property type="project" value="InterPro"/>
</dbReference>
<dbReference type="KEGG" id="dalk:DSCA_07050"/>
<evidence type="ECO:0000256" key="9">
    <source>
        <dbReference type="ARBA" id="ARBA00023134"/>
    </source>
</evidence>
<gene>
    <name evidence="18" type="ORF">DSCA_07050</name>
</gene>
<dbReference type="GO" id="GO:0005886">
    <property type="term" value="C:plasma membrane"/>
    <property type="evidence" value="ECO:0007669"/>
    <property type="project" value="UniProtKB-SubCell"/>
</dbReference>
<evidence type="ECO:0000259" key="17">
    <source>
        <dbReference type="SMART" id="SM00962"/>
    </source>
</evidence>
<name>A0A5K7YEA6_9BACT</name>
<dbReference type="InterPro" id="IPR047040">
    <property type="entry name" value="FlhF__GTPase_dom"/>
</dbReference>
<evidence type="ECO:0000256" key="15">
    <source>
        <dbReference type="SAM" id="MobiDB-lite"/>
    </source>
</evidence>
<dbReference type="GO" id="GO:0006281">
    <property type="term" value="P:DNA repair"/>
    <property type="evidence" value="ECO:0007669"/>
    <property type="project" value="InterPro"/>
</dbReference>
<keyword evidence="5" id="KW-1003">Cell membrane</keyword>
<dbReference type="GO" id="GO:0003677">
    <property type="term" value="F:DNA binding"/>
    <property type="evidence" value="ECO:0007669"/>
    <property type="project" value="InterPro"/>
</dbReference>
<dbReference type="InterPro" id="IPR004026">
    <property type="entry name" value="Ada_DNA_repair_Zn-bd"/>
</dbReference>
<keyword evidence="6" id="KW-0547">Nucleotide-binding</keyword>
<dbReference type="InterPro" id="IPR035451">
    <property type="entry name" value="Ada-like_dom_sf"/>
</dbReference>
<dbReference type="GO" id="GO:0044781">
    <property type="term" value="P:bacterial-type flagellum organization"/>
    <property type="evidence" value="ECO:0007669"/>
    <property type="project" value="UniProtKB-KW"/>
</dbReference>
<dbReference type="GO" id="GO:0006355">
    <property type="term" value="P:regulation of DNA-templated transcription"/>
    <property type="evidence" value="ECO:0007669"/>
    <property type="project" value="InterPro"/>
</dbReference>
<evidence type="ECO:0000256" key="3">
    <source>
        <dbReference type="ARBA" id="ARBA00014919"/>
    </source>
</evidence>
<dbReference type="Pfam" id="PF02805">
    <property type="entry name" value="Ada_Zn_binding"/>
    <property type="match status" value="1"/>
</dbReference>
<reference evidence="18 19" key="1">
    <citation type="submission" date="2019-11" db="EMBL/GenBank/DDBJ databases">
        <title>Comparative genomics of hydrocarbon-degrading Desulfosarcina strains.</title>
        <authorList>
            <person name="Watanabe M."/>
            <person name="Kojima H."/>
            <person name="Fukui M."/>
        </authorList>
    </citation>
    <scope>NUCLEOTIDE SEQUENCE [LARGE SCALE GENOMIC DNA]</scope>
    <source>
        <strain evidence="18 19">PL12</strain>
    </source>
</reference>
<evidence type="ECO:0000256" key="2">
    <source>
        <dbReference type="ARBA" id="ARBA00008531"/>
    </source>
</evidence>
<dbReference type="PANTHER" id="PTHR43134:SF3">
    <property type="entry name" value="FLAGELLAR BIOSYNTHESIS PROTEIN FLHF"/>
    <property type="match status" value="1"/>
</dbReference>
<dbReference type="InterPro" id="IPR027417">
    <property type="entry name" value="P-loop_NTPase"/>
</dbReference>
<dbReference type="Proteomes" id="UP000427906">
    <property type="component" value="Chromosome"/>
</dbReference>
<dbReference type="CDD" id="cd17873">
    <property type="entry name" value="FlhF"/>
    <property type="match status" value="1"/>
</dbReference>
<feature type="domain" description="AAA+ ATPase" evidence="16">
    <location>
        <begin position="174"/>
        <end position="315"/>
    </location>
</feature>
<feature type="domain" description="SRP54-type proteins GTP-binding" evidence="17">
    <location>
        <begin position="175"/>
        <end position="363"/>
    </location>
</feature>
<evidence type="ECO:0000313" key="18">
    <source>
        <dbReference type="EMBL" id="BBO66775.1"/>
    </source>
</evidence>
<evidence type="ECO:0000256" key="12">
    <source>
        <dbReference type="ARBA" id="ARBA00023225"/>
    </source>
</evidence>
<dbReference type="AlphaFoldDB" id="A0A5K7YEA6"/>
<sequence>MQIKRFEAGDMTEALRMVKREFGDEAVILSAKEVRPGGFFSALRKKSVEITAATDYPAEDASGNDFSGVLSRHLDDEAQTDRVSLSSVPRMFTPFAPEASPSVQEAPAATEPPPARSDRSETAPESGMPANGLAPRPAAATCFSDEGEASTAPWVRSLALSNLVAAPFYRNGTQPTTIAMVGPSGAGKSTMAAKLAWRCRTVEKKRIGLLSLDRFRFGANAMLERVARIMKLPFTVIYDAGQLQSTLDDLAGVDVVLIDTPGISGMDASMMDDMGALIRSVGPDETHLVASATVRDEVFLAAVDAFSQLGVNRLLPTRMDEVIDDRSMLTLLEKARLPVSFYADGPDLFDGLKETATGRIAAAPRIKPSHVSVAPFGSRKYEATSRPAAGAGNREAGPYVANRNSELFHHPDCKSVKRINAQNITAFNSIEEAMDEGFRPCRACCNISMVSKPVMPAFGNTRASAI</sequence>
<dbReference type="Gene3D" id="3.40.50.300">
    <property type="entry name" value="P-loop containing nucleotide triphosphate hydrolases"/>
    <property type="match status" value="1"/>
</dbReference>